<dbReference type="EMBL" id="AJWJ01000152">
    <property type="protein sequence ID" value="KAF2074328.1"/>
    <property type="molecule type" value="Genomic_DNA"/>
</dbReference>
<reference evidence="1" key="1">
    <citation type="submission" date="2020-01" db="EMBL/GenBank/DDBJ databases">
        <title>Development of genomics and gene disruption for Polysphondylium violaceum indicates a role for the polyketide synthase stlB in stalk morphogenesis.</title>
        <authorList>
            <person name="Narita B."/>
            <person name="Kawabe Y."/>
            <person name="Kin K."/>
            <person name="Saito T."/>
            <person name="Gibbs R."/>
            <person name="Kuspa A."/>
            <person name="Muzny D."/>
            <person name="Queller D."/>
            <person name="Richards S."/>
            <person name="Strassman J."/>
            <person name="Sucgang R."/>
            <person name="Worley K."/>
            <person name="Schaap P."/>
        </authorList>
    </citation>
    <scope>NUCLEOTIDE SEQUENCE</scope>
    <source>
        <strain evidence="1">QSvi11</strain>
    </source>
</reference>
<protein>
    <submittedName>
        <fullName evidence="1">Uncharacterized protein</fullName>
    </submittedName>
</protein>
<gene>
    <name evidence="1" type="ORF">CYY_004349</name>
</gene>
<proteinExistence type="predicted"/>
<keyword evidence="2" id="KW-1185">Reference proteome</keyword>
<dbReference type="Proteomes" id="UP000695562">
    <property type="component" value="Unassembled WGS sequence"/>
</dbReference>
<comment type="caution">
    <text evidence="1">The sequence shown here is derived from an EMBL/GenBank/DDBJ whole genome shotgun (WGS) entry which is preliminary data.</text>
</comment>
<dbReference type="OrthoDB" id="10463778at2759"/>
<name>A0A8J4PTG2_9MYCE</name>
<evidence type="ECO:0000313" key="1">
    <source>
        <dbReference type="EMBL" id="KAF2074328.1"/>
    </source>
</evidence>
<organism evidence="1 2">
    <name type="scientific">Polysphondylium violaceum</name>
    <dbReference type="NCBI Taxonomy" id="133409"/>
    <lineage>
        <taxon>Eukaryota</taxon>
        <taxon>Amoebozoa</taxon>
        <taxon>Evosea</taxon>
        <taxon>Eumycetozoa</taxon>
        <taxon>Dictyostelia</taxon>
        <taxon>Dictyosteliales</taxon>
        <taxon>Dictyosteliaceae</taxon>
        <taxon>Polysphondylium</taxon>
    </lineage>
</organism>
<accession>A0A8J4PTG2</accession>
<sequence length="83" mass="9649">MAFLLNYNFQLRNSNGGISAHPFFVNQRSPPKKYTLSHFDDSFPLDNQTIRPTIRDEDDFKYGGGFQKLDTVEDQLMFVIDDI</sequence>
<dbReference type="AlphaFoldDB" id="A0A8J4PTG2"/>
<evidence type="ECO:0000313" key="2">
    <source>
        <dbReference type="Proteomes" id="UP000695562"/>
    </source>
</evidence>